<dbReference type="Proteomes" id="UP000186905">
    <property type="component" value="Unassembled WGS sequence"/>
</dbReference>
<dbReference type="GO" id="GO:0005886">
    <property type="term" value="C:plasma membrane"/>
    <property type="evidence" value="ECO:0007669"/>
    <property type="project" value="TreeGrafter"/>
</dbReference>
<evidence type="ECO:0000256" key="1">
    <source>
        <dbReference type="SAM" id="Phobius"/>
    </source>
</evidence>
<feature type="transmembrane region" description="Helical" evidence="1">
    <location>
        <begin position="23"/>
        <end position="40"/>
    </location>
</feature>
<dbReference type="AlphaFoldDB" id="A0A1Q9GSL7"/>
<dbReference type="PANTHER" id="PTHR34980:SF2">
    <property type="entry name" value="INNER MEMBRANE PROTEIN YHAH-RELATED"/>
    <property type="match status" value="1"/>
</dbReference>
<keyword evidence="1" id="KW-0472">Membrane</keyword>
<keyword evidence="1" id="KW-0812">Transmembrane</keyword>
<evidence type="ECO:0008006" key="4">
    <source>
        <dbReference type="Google" id="ProtNLM"/>
    </source>
</evidence>
<dbReference type="InterPro" id="IPR008523">
    <property type="entry name" value="DUF805"/>
</dbReference>
<organism evidence="2 3">
    <name type="scientific">Photobacterium proteolyticum</name>
    <dbReference type="NCBI Taxonomy" id="1903952"/>
    <lineage>
        <taxon>Bacteria</taxon>
        <taxon>Pseudomonadati</taxon>
        <taxon>Pseudomonadota</taxon>
        <taxon>Gammaproteobacteria</taxon>
        <taxon>Vibrionales</taxon>
        <taxon>Vibrionaceae</taxon>
        <taxon>Photobacterium</taxon>
    </lineage>
</organism>
<dbReference type="OrthoDB" id="9812349at2"/>
<dbReference type="STRING" id="1903952.BIT28_04895"/>
<accession>A0A1Q9GSL7</accession>
<feature type="transmembrane region" description="Helical" evidence="1">
    <location>
        <begin position="52"/>
        <end position="73"/>
    </location>
</feature>
<evidence type="ECO:0000313" key="2">
    <source>
        <dbReference type="EMBL" id="OLQ77684.1"/>
    </source>
</evidence>
<evidence type="ECO:0000313" key="3">
    <source>
        <dbReference type="Proteomes" id="UP000186905"/>
    </source>
</evidence>
<feature type="transmembrane region" description="Helical" evidence="1">
    <location>
        <begin position="85"/>
        <end position="104"/>
    </location>
</feature>
<comment type="caution">
    <text evidence="2">The sequence shown here is derived from an EMBL/GenBank/DDBJ whole genome shotgun (WGS) entry which is preliminary data.</text>
</comment>
<reference evidence="2 3" key="1">
    <citation type="submission" date="2016-09" db="EMBL/GenBank/DDBJ databases">
        <title>Photobacterium proteolyticum sp. nov. a protease producing bacterium isolated from ocean sediments of Laizhou Bay.</title>
        <authorList>
            <person name="Li Y."/>
        </authorList>
    </citation>
    <scope>NUCLEOTIDE SEQUENCE [LARGE SCALE GENOMIC DNA]</scope>
    <source>
        <strain evidence="2 3">13-12</strain>
    </source>
</reference>
<proteinExistence type="predicted"/>
<keyword evidence="1" id="KW-1133">Transmembrane helix</keyword>
<gene>
    <name evidence="2" type="ORF">BIT28_04895</name>
</gene>
<keyword evidence="3" id="KW-1185">Reference proteome</keyword>
<dbReference type="EMBL" id="MJIL01000060">
    <property type="protein sequence ID" value="OLQ77684.1"/>
    <property type="molecule type" value="Genomic_DNA"/>
</dbReference>
<dbReference type="PANTHER" id="PTHR34980">
    <property type="entry name" value="INNER MEMBRANE PROTEIN-RELATED-RELATED"/>
    <property type="match status" value="1"/>
</dbReference>
<dbReference type="Pfam" id="PF05656">
    <property type="entry name" value="DUF805"/>
    <property type="match status" value="1"/>
</dbReference>
<protein>
    <recommendedName>
        <fullName evidence="4">DUF805 domain-containing protein</fullName>
    </recommendedName>
</protein>
<sequence length="131" mass="14587">MNWYFHVLKNYAVFRGRARRKEYWYFFLTNVVISIVLAFLDNAMGNPGAGEGAGALGTVYSLAILIPSIAVGVRRLHDTGRNGWWMLLGLIPLVGALILLYFFVLDSQPGSNEYGLNPKDIDSDSVGQFKV</sequence>
<dbReference type="RefSeq" id="WP_075763364.1">
    <property type="nucleotide sequence ID" value="NZ_MJIL01000060.1"/>
</dbReference>
<name>A0A1Q9GSL7_9GAMM</name>